<reference evidence="8 9" key="1">
    <citation type="submission" date="2023-04" db="EMBL/GenBank/DDBJ databases">
        <title>YMD61, complete Genome.</title>
        <authorList>
            <person name="Zhang J."/>
        </authorList>
    </citation>
    <scope>NUCLEOTIDE SEQUENCE [LARGE SCALE GENOMIC DNA]</scope>
    <source>
        <strain evidence="8 9">YMD61</strain>
    </source>
</reference>
<evidence type="ECO:0000313" key="8">
    <source>
        <dbReference type="EMBL" id="WGV15229.1"/>
    </source>
</evidence>
<keyword evidence="9" id="KW-1185">Reference proteome</keyword>
<name>A0ABY8Q3H9_9RHOB</name>
<evidence type="ECO:0000256" key="1">
    <source>
        <dbReference type="ARBA" id="ARBA00022500"/>
    </source>
</evidence>
<dbReference type="Gene3D" id="6.10.340.10">
    <property type="match status" value="1"/>
</dbReference>
<evidence type="ECO:0000256" key="3">
    <source>
        <dbReference type="PROSITE-ProRule" id="PRU00284"/>
    </source>
</evidence>
<evidence type="ECO:0000256" key="2">
    <source>
        <dbReference type="ARBA" id="ARBA00029447"/>
    </source>
</evidence>
<dbReference type="InterPro" id="IPR003660">
    <property type="entry name" value="HAMP_dom"/>
</dbReference>
<keyword evidence="5" id="KW-1133">Transmembrane helix</keyword>
<evidence type="ECO:0000259" key="7">
    <source>
        <dbReference type="PROSITE" id="PS50885"/>
    </source>
</evidence>
<dbReference type="CDD" id="cd11386">
    <property type="entry name" value="MCP_signal"/>
    <property type="match status" value="1"/>
</dbReference>
<dbReference type="PANTHER" id="PTHR43531:SF11">
    <property type="entry name" value="METHYL-ACCEPTING CHEMOTAXIS PROTEIN 3"/>
    <property type="match status" value="1"/>
</dbReference>
<dbReference type="InterPro" id="IPR004090">
    <property type="entry name" value="Chemotax_Me-accpt_rcpt"/>
</dbReference>
<dbReference type="Pfam" id="PF00015">
    <property type="entry name" value="MCPsignal"/>
    <property type="match status" value="1"/>
</dbReference>
<dbReference type="RefSeq" id="WP_281464373.1">
    <property type="nucleotide sequence ID" value="NZ_CP124535.1"/>
</dbReference>
<dbReference type="Pfam" id="PF00672">
    <property type="entry name" value="HAMP"/>
    <property type="match status" value="1"/>
</dbReference>
<keyword evidence="3" id="KW-0807">Transducer</keyword>
<dbReference type="Proteomes" id="UP001230978">
    <property type="component" value="Chromosome"/>
</dbReference>
<dbReference type="SMART" id="SM00283">
    <property type="entry name" value="MA"/>
    <property type="match status" value="1"/>
</dbReference>
<feature type="domain" description="HAMP" evidence="7">
    <location>
        <begin position="453"/>
        <end position="505"/>
    </location>
</feature>
<feature type="transmembrane region" description="Helical" evidence="5">
    <location>
        <begin position="12"/>
        <end position="34"/>
    </location>
</feature>
<dbReference type="InterPro" id="IPR004089">
    <property type="entry name" value="MCPsignal_dom"/>
</dbReference>
<dbReference type="PROSITE" id="PS50111">
    <property type="entry name" value="CHEMOTAXIS_TRANSDUC_2"/>
    <property type="match status" value="1"/>
</dbReference>
<feature type="domain" description="HAMP" evidence="7">
    <location>
        <begin position="343"/>
        <end position="396"/>
    </location>
</feature>
<dbReference type="SUPFAM" id="SSF58104">
    <property type="entry name" value="Methyl-accepting chemotaxis protein (MCP) signaling domain"/>
    <property type="match status" value="1"/>
</dbReference>
<feature type="transmembrane region" description="Helical" evidence="5">
    <location>
        <begin position="321"/>
        <end position="346"/>
    </location>
</feature>
<comment type="similarity">
    <text evidence="2">Belongs to the methyl-accepting chemotaxis (MCP) protein family.</text>
</comment>
<organism evidence="8 9">
    <name type="scientific">Fuscovulum ytuae</name>
    <dbReference type="NCBI Taxonomy" id="3042299"/>
    <lineage>
        <taxon>Bacteria</taxon>
        <taxon>Pseudomonadati</taxon>
        <taxon>Pseudomonadota</taxon>
        <taxon>Alphaproteobacteria</taxon>
        <taxon>Rhodobacterales</taxon>
        <taxon>Paracoccaceae</taxon>
        <taxon>Fuscovulum</taxon>
    </lineage>
</organism>
<dbReference type="Gene3D" id="1.10.287.950">
    <property type="entry name" value="Methyl-accepting chemotaxis protein"/>
    <property type="match status" value="1"/>
</dbReference>
<dbReference type="SMART" id="SM00304">
    <property type="entry name" value="HAMP"/>
    <property type="match status" value="2"/>
</dbReference>
<dbReference type="PROSITE" id="PS50885">
    <property type="entry name" value="HAMP"/>
    <property type="match status" value="2"/>
</dbReference>
<dbReference type="PANTHER" id="PTHR43531">
    <property type="entry name" value="PROTEIN ICFG"/>
    <property type="match status" value="1"/>
</dbReference>
<proteinExistence type="inferred from homology"/>
<protein>
    <submittedName>
        <fullName evidence="8">Methyl-accepting chemotaxis protein</fullName>
    </submittedName>
</protein>
<accession>A0ABY8Q3H9</accession>
<evidence type="ECO:0000259" key="6">
    <source>
        <dbReference type="PROSITE" id="PS50111"/>
    </source>
</evidence>
<evidence type="ECO:0000256" key="4">
    <source>
        <dbReference type="SAM" id="MobiDB-lite"/>
    </source>
</evidence>
<gene>
    <name evidence="8" type="ORF">QF092_13200</name>
</gene>
<evidence type="ECO:0000256" key="5">
    <source>
        <dbReference type="SAM" id="Phobius"/>
    </source>
</evidence>
<sequence length="768" mass="82051">MTKAAAFTGSIGFKFGGVLALVSGLLFVTTWISFTQFGRFSVALSDFVQTEMPNLARSSDIIERSGDLTKELSHLLIEYDPEKMSSHIDDALIALDSLRTGKIEIHGDGTPGLTKRTDRVAELLSTIAQTRAEDIASNISTREKVASLGEAVTAAGDRLIHISNMSYLSVRSTDPNQPAGELRTFLTRMAHATELERLLGDLHSVILTGATADHPDQITAAQSKANALFSKIRGLAANFADDATIPPAVDRIITLSSAEGGVLAGRSATIAARDAASESSREVADLLGGISASARELEQAAIDEIKTASSTLITAAEDGRLTMVSVAGLTVLAALGAVAVTLFMILRPLRRVIGVTERLAGGDFAPVLGFDRQGGEIGRLARALAVFRDNLLERQRLATEDARREEEARARAEREDRENRRREETERKRRADEQAEKLRREQEDLRQREARAAEQDRIVSVLASAMKQLAAGDLSVHLGDPFPAAYEPLRKDFNSAIESLSEVIGAIVDRAGKINDNALEISASSDELSRRTESSAATLEETAAALGEMTTAIASAAAMATQANKVATQVNDRAQESGEVVRQAIHAMSRIESSSRKIATIIDVIDHIARQTNLLALNAAVEAARAGEAGRGFAVVASEVRALAQRSSQAAGEITGLISESDEQVTHGAKLVSNAGEALRGIVSGVEQIAQQVNEITKAAQAQSGGINEVNLATGQLDQTMQQNAAMAEETTAATRVLTNESRHLRDMVLRFRVASVDGPPRRQPQVA</sequence>
<dbReference type="PRINTS" id="PR00260">
    <property type="entry name" value="CHEMTRNSDUCR"/>
</dbReference>
<dbReference type="CDD" id="cd06225">
    <property type="entry name" value="HAMP"/>
    <property type="match status" value="1"/>
</dbReference>
<feature type="region of interest" description="Disordered" evidence="4">
    <location>
        <begin position="399"/>
        <end position="450"/>
    </location>
</feature>
<dbReference type="EMBL" id="CP124535">
    <property type="protein sequence ID" value="WGV15229.1"/>
    <property type="molecule type" value="Genomic_DNA"/>
</dbReference>
<feature type="domain" description="Methyl-accepting transducer" evidence="6">
    <location>
        <begin position="510"/>
        <end position="739"/>
    </location>
</feature>
<dbReference type="SUPFAM" id="SSF158472">
    <property type="entry name" value="HAMP domain-like"/>
    <property type="match status" value="1"/>
</dbReference>
<evidence type="ECO:0000313" key="9">
    <source>
        <dbReference type="Proteomes" id="UP001230978"/>
    </source>
</evidence>
<keyword evidence="5" id="KW-0472">Membrane</keyword>
<keyword evidence="1" id="KW-0145">Chemotaxis</keyword>
<keyword evidence="5" id="KW-0812">Transmembrane</keyword>
<dbReference type="InterPro" id="IPR051310">
    <property type="entry name" value="MCP_chemotaxis"/>
</dbReference>